<name>A0A5K3FPJ1_MESCO</name>
<sequence length="81" mass="9255">MRSYVYIELRSQLCGLGWVVLDVLFRLVIGQQSLICCTNLLHARSRVFYTPINCTVCAERNYIGSSKTHSLCRLYALNGPR</sequence>
<evidence type="ECO:0000313" key="1">
    <source>
        <dbReference type="WBParaSite" id="MCU_010196-RA"/>
    </source>
</evidence>
<organism evidence="1">
    <name type="scientific">Mesocestoides corti</name>
    <name type="common">Flatworm</name>
    <dbReference type="NCBI Taxonomy" id="53468"/>
    <lineage>
        <taxon>Eukaryota</taxon>
        <taxon>Metazoa</taxon>
        <taxon>Spiralia</taxon>
        <taxon>Lophotrochozoa</taxon>
        <taxon>Platyhelminthes</taxon>
        <taxon>Cestoda</taxon>
        <taxon>Eucestoda</taxon>
        <taxon>Cyclophyllidea</taxon>
        <taxon>Mesocestoididae</taxon>
        <taxon>Mesocestoides</taxon>
    </lineage>
</organism>
<reference evidence="1" key="1">
    <citation type="submission" date="2019-11" db="UniProtKB">
        <authorList>
            <consortium name="WormBaseParasite"/>
        </authorList>
    </citation>
    <scope>IDENTIFICATION</scope>
</reference>
<dbReference type="WBParaSite" id="MCU_010196-RA">
    <property type="protein sequence ID" value="MCU_010196-RA"/>
    <property type="gene ID" value="MCU_010196"/>
</dbReference>
<proteinExistence type="predicted"/>
<accession>A0A5K3FPJ1</accession>
<protein>
    <submittedName>
        <fullName evidence="1">Secreted protein</fullName>
    </submittedName>
</protein>
<dbReference type="AlphaFoldDB" id="A0A5K3FPJ1"/>